<keyword evidence="3" id="KW-1185">Reference proteome</keyword>
<evidence type="ECO:0000256" key="1">
    <source>
        <dbReference type="SAM" id="Phobius"/>
    </source>
</evidence>
<feature type="transmembrane region" description="Helical" evidence="1">
    <location>
        <begin position="106"/>
        <end position="124"/>
    </location>
</feature>
<keyword evidence="1" id="KW-0472">Membrane</keyword>
<protein>
    <submittedName>
        <fullName evidence="2">Uncharacterized protein</fullName>
    </submittedName>
</protein>
<dbReference type="Proteomes" id="UP000192907">
    <property type="component" value="Unassembled WGS sequence"/>
</dbReference>
<dbReference type="EMBL" id="FWZT01000003">
    <property type="protein sequence ID" value="SMF01580.1"/>
    <property type="molecule type" value="Genomic_DNA"/>
</dbReference>
<dbReference type="OrthoDB" id="6385279at2"/>
<evidence type="ECO:0000313" key="3">
    <source>
        <dbReference type="Proteomes" id="UP000192907"/>
    </source>
</evidence>
<keyword evidence="1" id="KW-1133">Transmembrane helix</keyword>
<proteinExistence type="predicted"/>
<feature type="transmembrane region" description="Helical" evidence="1">
    <location>
        <begin position="12"/>
        <end position="30"/>
    </location>
</feature>
<dbReference type="RefSeq" id="WP_132316029.1">
    <property type="nucleotide sequence ID" value="NZ_FWZT01000003.1"/>
</dbReference>
<keyword evidence="1" id="KW-0812">Transmembrane</keyword>
<evidence type="ECO:0000313" key="2">
    <source>
        <dbReference type="EMBL" id="SMF01580.1"/>
    </source>
</evidence>
<organism evidence="2 3">
    <name type="scientific">Pseudobacteriovorax antillogorgiicola</name>
    <dbReference type="NCBI Taxonomy" id="1513793"/>
    <lineage>
        <taxon>Bacteria</taxon>
        <taxon>Pseudomonadati</taxon>
        <taxon>Bdellovibrionota</taxon>
        <taxon>Oligoflexia</taxon>
        <taxon>Oligoflexales</taxon>
        <taxon>Pseudobacteriovoracaceae</taxon>
        <taxon>Pseudobacteriovorax</taxon>
    </lineage>
</organism>
<accession>A0A1Y6BAL6</accession>
<dbReference type="AlphaFoldDB" id="A0A1Y6BAL6"/>
<feature type="transmembrane region" description="Helical" evidence="1">
    <location>
        <begin position="50"/>
        <end position="68"/>
    </location>
</feature>
<sequence length="136" mass="15235">MKVRSLLQRRSVRVLVPATFGLIVYGNWAAYVNRDTDHQLLSGIIEGSRAFTFTLIGNMLTEAIWSLTSRIKNLKLRIPTACVITWCIMQSIAFTIHSFINPDTALQTIMPSLIMSAIYVSAYMTGLSRIEAKPVL</sequence>
<feature type="transmembrane region" description="Helical" evidence="1">
    <location>
        <begin position="80"/>
        <end position="100"/>
    </location>
</feature>
<gene>
    <name evidence="2" type="ORF">SAMN06296036_103194</name>
</gene>
<reference evidence="3" key="1">
    <citation type="submission" date="2017-04" db="EMBL/GenBank/DDBJ databases">
        <authorList>
            <person name="Varghese N."/>
            <person name="Submissions S."/>
        </authorList>
    </citation>
    <scope>NUCLEOTIDE SEQUENCE [LARGE SCALE GENOMIC DNA]</scope>
    <source>
        <strain evidence="3">RKEM611</strain>
    </source>
</reference>
<name>A0A1Y6BAL6_9BACT</name>